<feature type="compositionally biased region" description="Basic and acidic residues" evidence="1">
    <location>
        <begin position="28"/>
        <end position="45"/>
    </location>
</feature>
<evidence type="ECO:0000256" key="1">
    <source>
        <dbReference type="SAM" id="MobiDB-lite"/>
    </source>
</evidence>
<dbReference type="AlphaFoldDB" id="A0A8K0KEA9"/>
<feature type="region of interest" description="Disordered" evidence="1">
    <location>
        <begin position="28"/>
        <end position="67"/>
    </location>
</feature>
<gene>
    <name evidence="2" type="ORF">J437_LFUL012112</name>
</gene>
<dbReference type="Proteomes" id="UP000792457">
    <property type="component" value="Unassembled WGS sequence"/>
</dbReference>
<comment type="caution">
    <text evidence="2">The sequence shown here is derived from an EMBL/GenBank/DDBJ whole genome shotgun (WGS) entry which is preliminary data.</text>
</comment>
<evidence type="ECO:0000313" key="3">
    <source>
        <dbReference type="Proteomes" id="UP000792457"/>
    </source>
</evidence>
<proteinExistence type="predicted"/>
<organism evidence="2 3">
    <name type="scientific">Ladona fulva</name>
    <name type="common">Scarce chaser dragonfly</name>
    <name type="synonym">Libellula fulva</name>
    <dbReference type="NCBI Taxonomy" id="123851"/>
    <lineage>
        <taxon>Eukaryota</taxon>
        <taxon>Metazoa</taxon>
        <taxon>Ecdysozoa</taxon>
        <taxon>Arthropoda</taxon>
        <taxon>Hexapoda</taxon>
        <taxon>Insecta</taxon>
        <taxon>Pterygota</taxon>
        <taxon>Palaeoptera</taxon>
        <taxon>Odonata</taxon>
        <taxon>Epiprocta</taxon>
        <taxon>Anisoptera</taxon>
        <taxon>Libelluloidea</taxon>
        <taxon>Libellulidae</taxon>
        <taxon>Ladona</taxon>
    </lineage>
</organism>
<dbReference type="EMBL" id="KZ308620">
    <property type="protein sequence ID" value="KAG8232466.1"/>
    <property type="molecule type" value="Genomic_DNA"/>
</dbReference>
<keyword evidence="3" id="KW-1185">Reference proteome</keyword>
<accession>A0A8K0KEA9</accession>
<sequence length="166" mass="18986">MLLQGLKKLERKNERPLQQILRREAEMGLRISEKKDKSKISDDHGLAMGPGGKNQATKGKYGRGKWSPKRKLIGDMPVLLDKREQRQAKRVRSVLTMLPTFSSDEEDIDIHHDGKLDGSQGPEVNRGMACQRMANSTGVNYNIIDALNRMGEKVGLRGRQWRHWRE</sequence>
<reference evidence="2" key="2">
    <citation type="submission" date="2017-10" db="EMBL/GenBank/DDBJ databases">
        <title>Ladona fulva Genome sequencing and assembly.</title>
        <authorList>
            <person name="Murali S."/>
            <person name="Richards S."/>
            <person name="Bandaranaike D."/>
            <person name="Bellair M."/>
            <person name="Blankenburg K."/>
            <person name="Chao H."/>
            <person name="Dinh H."/>
            <person name="Doddapaneni H."/>
            <person name="Dugan-Rocha S."/>
            <person name="Elkadiri S."/>
            <person name="Gnanaolivu R."/>
            <person name="Hernandez B."/>
            <person name="Skinner E."/>
            <person name="Javaid M."/>
            <person name="Lee S."/>
            <person name="Li M."/>
            <person name="Ming W."/>
            <person name="Munidasa M."/>
            <person name="Muniz J."/>
            <person name="Nguyen L."/>
            <person name="Hughes D."/>
            <person name="Osuji N."/>
            <person name="Pu L.-L."/>
            <person name="Puazo M."/>
            <person name="Qu C."/>
            <person name="Quiroz J."/>
            <person name="Raj R."/>
            <person name="Weissenberger G."/>
            <person name="Xin Y."/>
            <person name="Zou X."/>
            <person name="Han Y."/>
            <person name="Worley K."/>
            <person name="Muzny D."/>
            <person name="Gibbs R."/>
        </authorList>
    </citation>
    <scope>NUCLEOTIDE SEQUENCE</scope>
    <source>
        <strain evidence="2">Sampled in the wild</strain>
    </source>
</reference>
<evidence type="ECO:0000313" key="2">
    <source>
        <dbReference type="EMBL" id="KAG8232466.1"/>
    </source>
</evidence>
<protein>
    <submittedName>
        <fullName evidence="2">Uncharacterized protein</fullName>
    </submittedName>
</protein>
<reference evidence="2" key="1">
    <citation type="submission" date="2013-04" db="EMBL/GenBank/DDBJ databases">
        <authorList>
            <person name="Qu J."/>
            <person name="Murali S.C."/>
            <person name="Bandaranaike D."/>
            <person name="Bellair M."/>
            <person name="Blankenburg K."/>
            <person name="Chao H."/>
            <person name="Dinh H."/>
            <person name="Doddapaneni H."/>
            <person name="Downs B."/>
            <person name="Dugan-Rocha S."/>
            <person name="Elkadiri S."/>
            <person name="Gnanaolivu R.D."/>
            <person name="Hernandez B."/>
            <person name="Javaid M."/>
            <person name="Jayaseelan J.C."/>
            <person name="Lee S."/>
            <person name="Li M."/>
            <person name="Ming W."/>
            <person name="Munidasa M."/>
            <person name="Muniz J."/>
            <person name="Nguyen L."/>
            <person name="Ongeri F."/>
            <person name="Osuji N."/>
            <person name="Pu L.-L."/>
            <person name="Puazo M."/>
            <person name="Qu C."/>
            <person name="Quiroz J."/>
            <person name="Raj R."/>
            <person name="Weissenberger G."/>
            <person name="Xin Y."/>
            <person name="Zou X."/>
            <person name="Han Y."/>
            <person name="Richards S."/>
            <person name="Worley K."/>
            <person name="Muzny D."/>
            <person name="Gibbs R."/>
        </authorList>
    </citation>
    <scope>NUCLEOTIDE SEQUENCE</scope>
    <source>
        <strain evidence="2">Sampled in the wild</strain>
    </source>
</reference>
<name>A0A8K0KEA9_LADFU</name>